<name>A0A0E3BEK5_9BURK</name>
<gene>
    <name evidence="1" type="ORF">P245_15290</name>
</gene>
<dbReference type="RefSeq" id="WP_034380266.1">
    <property type="nucleotide sequence ID" value="NZ_AWTN01000095.1"/>
</dbReference>
<reference evidence="1 2" key="1">
    <citation type="submission" date="2013-09" db="EMBL/GenBank/DDBJ databases">
        <title>High correlation between genotypes and phenotypes of environmental bacteria Comamonas testosteroni strains.</title>
        <authorList>
            <person name="Liu L."/>
            <person name="Zhu W."/>
            <person name="Xia X."/>
            <person name="Xu B."/>
            <person name="Luo M."/>
            <person name="Wang G."/>
        </authorList>
    </citation>
    <scope>NUCLEOTIDE SEQUENCE [LARGE SCALE GENOMIC DNA]</scope>
    <source>
        <strain evidence="1 2">JL14</strain>
    </source>
</reference>
<proteinExistence type="predicted"/>
<organism evidence="1 2">
    <name type="scientific">Comamonas thiooxydans</name>
    <dbReference type="NCBI Taxonomy" id="363952"/>
    <lineage>
        <taxon>Bacteria</taxon>
        <taxon>Pseudomonadati</taxon>
        <taxon>Pseudomonadota</taxon>
        <taxon>Betaproteobacteria</taxon>
        <taxon>Burkholderiales</taxon>
        <taxon>Comamonadaceae</taxon>
        <taxon>Comamonas</taxon>
    </lineage>
</organism>
<accession>A0A0E3BEK5</accession>
<evidence type="ECO:0000313" key="1">
    <source>
        <dbReference type="EMBL" id="KGG90828.1"/>
    </source>
</evidence>
<protein>
    <submittedName>
        <fullName evidence="1">Uncharacterized protein</fullName>
    </submittedName>
</protein>
<comment type="caution">
    <text evidence="1">The sequence shown here is derived from an EMBL/GenBank/DDBJ whole genome shotgun (WGS) entry which is preliminary data.</text>
</comment>
<dbReference type="Proteomes" id="UP000029567">
    <property type="component" value="Unassembled WGS sequence"/>
</dbReference>
<evidence type="ECO:0000313" key="2">
    <source>
        <dbReference type="Proteomes" id="UP000029567"/>
    </source>
</evidence>
<dbReference type="AlphaFoldDB" id="A0A0E3BEK5"/>
<dbReference type="EMBL" id="AWTN01000095">
    <property type="protein sequence ID" value="KGG90828.1"/>
    <property type="molecule type" value="Genomic_DNA"/>
</dbReference>
<sequence length="75" mass="7596">MDAVVNIAGFMLLAAVVASPVACTMNRHALIIEAVKAGADPIAVRCAVESDMGQSAMCIAKALQRPGEVSNASAP</sequence>